<dbReference type="InterPro" id="IPR000760">
    <property type="entry name" value="Inositol_monophosphatase-like"/>
</dbReference>
<dbReference type="GO" id="GO:0006020">
    <property type="term" value="P:inositol metabolic process"/>
    <property type="evidence" value="ECO:0007669"/>
    <property type="project" value="TreeGrafter"/>
</dbReference>
<feature type="binding site" evidence="6">
    <location>
        <position position="89"/>
    </location>
    <ligand>
        <name>Mg(2+)</name>
        <dbReference type="ChEBI" id="CHEBI:18420"/>
        <label>1</label>
        <note>catalytic</note>
    </ligand>
</feature>
<sequence length="264" mass="29972">MQQNKWEIITAIQKICRQVGAFQLKHFRAYAPGLGEEKKAKEYVSRIDIESEEMLKNGLHDICHEAGFYGEEGQRQRNYALEWLVDPLDGTTNYLSGFDQFTISVALVKQGQPQLGVIYRPTSAEFFTAVRSQGAWHDQNMLPRQTEHHLSQSLISTGFPYRSQDLFENFFSCAQDVLRASRGIRRTGSAALDFAYIAAGYLQGFWEADLQPYDLAAGLLMLSETGCPYSTLRQKPYNIFEDRMIIAGLPGVHAELCAIVDRHY</sequence>
<proteinExistence type="inferred from homology"/>
<dbReference type="PANTHER" id="PTHR20854:SF4">
    <property type="entry name" value="INOSITOL-1-MONOPHOSPHATASE-RELATED"/>
    <property type="match status" value="1"/>
</dbReference>
<accession>A0A2G6E8K6</accession>
<comment type="similarity">
    <text evidence="7">Belongs to the inositol monophosphatase superfamily.</text>
</comment>
<dbReference type="Gene3D" id="3.30.540.10">
    <property type="entry name" value="Fructose-1,6-Bisphosphatase, subunit A, domain 1"/>
    <property type="match status" value="1"/>
</dbReference>
<dbReference type="GO" id="GO:0008934">
    <property type="term" value="F:inositol monophosphate 1-phosphatase activity"/>
    <property type="evidence" value="ECO:0007669"/>
    <property type="project" value="InterPro"/>
</dbReference>
<dbReference type="PROSITE" id="PS00629">
    <property type="entry name" value="IMP_1"/>
    <property type="match status" value="1"/>
</dbReference>
<dbReference type="InterPro" id="IPR022337">
    <property type="entry name" value="Inositol_monophosphatase_SuhB"/>
</dbReference>
<comment type="cofactor">
    <cofactor evidence="2 6 7">
        <name>Mg(2+)</name>
        <dbReference type="ChEBI" id="CHEBI:18420"/>
    </cofactor>
</comment>
<feature type="binding site" evidence="6">
    <location>
        <position position="86"/>
    </location>
    <ligand>
        <name>Mg(2+)</name>
        <dbReference type="ChEBI" id="CHEBI:18420"/>
        <label>1</label>
        <note>catalytic</note>
    </ligand>
</feature>
<dbReference type="PANTHER" id="PTHR20854">
    <property type="entry name" value="INOSITOL MONOPHOSPHATASE"/>
    <property type="match status" value="1"/>
</dbReference>
<dbReference type="GO" id="GO:0046872">
    <property type="term" value="F:metal ion binding"/>
    <property type="evidence" value="ECO:0007669"/>
    <property type="project" value="UniProtKB-KW"/>
</dbReference>
<dbReference type="AlphaFoldDB" id="A0A2G6E8K6"/>
<feature type="binding site" evidence="6">
    <location>
        <position position="88"/>
    </location>
    <ligand>
        <name>Mg(2+)</name>
        <dbReference type="ChEBI" id="CHEBI:18420"/>
        <label>1</label>
        <note>catalytic</note>
    </ligand>
</feature>
<dbReference type="InterPro" id="IPR020583">
    <property type="entry name" value="Inositol_monoP_metal-BS"/>
</dbReference>
<dbReference type="CDD" id="cd01639">
    <property type="entry name" value="IMPase"/>
    <property type="match status" value="1"/>
</dbReference>
<evidence type="ECO:0000256" key="2">
    <source>
        <dbReference type="ARBA" id="ARBA00001946"/>
    </source>
</evidence>
<evidence type="ECO:0000313" key="8">
    <source>
        <dbReference type="EMBL" id="PID58374.1"/>
    </source>
</evidence>
<dbReference type="GO" id="GO:0007165">
    <property type="term" value="P:signal transduction"/>
    <property type="evidence" value="ECO:0007669"/>
    <property type="project" value="TreeGrafter"/>
</dbReference>
<evidence type="ECO:0000313" key="9">
    <source>
        <dbReference type="Proteomes" id="UP000229740"/>
    </source>
</evidence>
<evidence type="ECO:0000256" key="3">
    <source>
        <dbReference type="ARBA" id="ARBA00022723"/>
    </source>
</evidence>
<dbReference type="Gene3D" id="3.40.190.80">
    <property type="match status" value="1"/>
</dbReference>
<comment type="catalytic activity">
    <reaction evidence="1 7">
        <text>a myo-inositol phosphate + H2O = myo-inositol + phosphate</text>
        <dbReference type="Rhea" id="RHEA:24056"/>
        <dbReference type="ChEBI" id="CHEBI:15377"/>
        <dbReference type="ChEBI" id="CHEBI:17268"/>
        <dbReference type="ChEBI" id="CHEBI:43474"/>
        <dbReference type="ChEBI" id="CHEBI:84139"/>
        <dbReference type="EC" id="3.1.3.25"/>
    </reaction>
</comment>
<keyword evidence="3 6" id="KW-0479">Metal-binding</keyword>
<evidence type="ECO:0000256" key="4">
    <source>
        <dbReference type="ARBA" id="ARBA00022801"/>
    </source>
</evidence>
<dbReference type="InterPro" id="IPR033942">
    <property type="entry name" value="IMPase"/>
</dbReference>
<reference evidence="8 9" key="1">
    <citation type="submission" date="2017-10" db="EMBL/GenBank/DDBJ databases">
        <title>Novel microbial diversity and functional potential in the marine mammal oral microbiome.</title>
        <authorList>
            <person name="Dudek N.K."/>
            <person name="Sun C.L."/>
            <person name="Burstein D."/>
            <person name="Kantor R.S."/>
            <person name="Aliaga Goltsman D.S."/>
            <person name="Bik E.M."/>
            <person name="Thomas B.C."/>
            <person name="Banfield J.F."/>
            <person name="Relman D.A."/>
        </authorList>
    </citation>
    <scope>NUCLEOTIDE SEQUENCE [LARGE SCALE GENOMIC DNA]</scope>
    <source>
        <strain evidence="8">DOLZORAL124_49_17</strain>
    </source>
</reference>
<dbReference type="PRINTS" id="PR00377">
    <property type="entry name" value="IMPHPHTASES"/>
</dbReference>
<protein>
    <recommendedName>
        <fullName evidence="7">Inositol-1-monophosphatase</fullName>
        <ecNumber evidence="7">3.1.3.25</ecNumber>
    </recommendedName>
</protein>
<comment type="caution">
    <text evidence="8">The sequence shown here is derived from an EMBL/GenBank/DDBJ whole genome shotgun (WGS) entry which is preliminary data.</text>
</comment>
<organism evidence="8 9">
    <name type="scientific">candidate division KSB3 bacterium</name>
    <dbReference type="NCBI Taxonomy" id="2044937"/>
    <lineage>
        <taxon>Bacteria</taxon>
        <taxon>candidate division KSB3</taxon>
    </lineage>
</organism>
<keyword evidence="4 7" id="KW-0378">Hydrolase</keyword>
<feature type="binding site" evidence="6">
    <location>
        <position position="214"/>
    </location>
    <ligand>
        <name>Mg(2+)</name>
        <dbReference type="ChEBI" id="CHEBI:18420"/>
        <label>1</label>
        <note>catalytic</note>
    </ligand>
</feature>
<dbReference type="EMBL" id="PDPS01000023">
    <property type="protein sequence ID" value="PID58374.1"/>
    <property type="molecule type" value="Genomic_DNA"/>
</dbReference>
<gene>
    <name evidence="8" type="ORF">CSB45_04135</name>
</gene>
<evidence type="ECO:0000256" key="7">
    <source>
        <dbReference type="RuleBase" id="RU364068"/>
    </source>
</evidence>
<dbReference type="Pfam" id="PF00459">
    <property type="entry name" value="Inositol_P"/>
    <property type="match status" value="1"/>
</dbReference>
<keyword evidence="5 6" id="KW-0460">Magnesium</keyword>
<evidence type="ECO:0000256" key="1">
    <source>
        <dbReference type="ARBA" id="ARBA00001033"/>
    </source>
</evidence>
<feature type="binding site" evidence="6">
    <location>
        <position position="71"/>
    </location>
    <ligand>
        <name>Mg(2+)</name>
        <dbReference type="ChEBI" id="CHEBI:18420"/>
        <label>1</label>
        <note>catalytic</note>
    </ligand>
</feature>
<name>A0A2G6E8K6_9BACT</name>
<dbReference type="Proteomes" id="UP000229740">
    <property type="component" value="Unassembled WGS sequence"/>
</dbReference>
<dbReference type="PRINTS" id="PR01959">
    <property type="entry name" value="SBIMPHPHTASE"/>
</dbReference>
<evidence type="ECO:0000256" key="5">
    <source>
        <dbReference type="ARBA" id="ARBA00022842"/>
    </source>
</evidence>
<dbReference type="SUPFAM" id="SSF56655">
    <property type="entry name" value="Carbohydrate phosphatase"/>
    <property type="match status" value="1"/>
</dbReference>
<dbReference type="EC" id="3.1.3.25" evidence="7"/>
<evidence type="ECO:0000256" key="6">
    <source>
        <dbReference type="PIRSR" id="PIRSR600760-2"/>
    </source>
</evidence>